<dbReference type="SUPFAM" id="SSF52821">
    <property type="entry name" value="Rhodanese/Cell cycle control phosphatase"/>
    <property type="match status" value="1"/>
</dbReference>
<evidence type="ECO:0000313" key="3">
    <source>
        <dbReference type="Proteomes" id="UP000182945"/>
    </source>
</evidence>
<dbReference type="PANTHER" id="PTHR43031:SF17">
    <property type="entry name" value="SULFURTRANSFERASE YTWF-RELATED"/>
    <property type="match status" value="1"/>
</dbReference>
<dbReference type="InterPro" id="IPR036873">
    <property type="entry name" value="Rhodanese-like_dom_sf"/>
</dbReference>
<dbReference type="InterPro" id="IPR001763">
    <property type="entry name" value="Rhodanese-like_dom"/>
</dbReference>
<sequence>MFKMKEITTTELAKKMETEKGLSIIDVREDEEVAQGMIPGAKHIRLSEIPERVNEMDKNEHHFIVCRSGGRSGKACEFLISQGYEVTNVAGGMLDWNGEVKK</sequence>
<dbReference type="Gene3D" id="3.40.250.10">
    <property type="entry name" value="Rhodanese-like domain"/>
    <property type="match status" value="1"/>
</dbReference>
<dbReference type="CDD" id="cd00158">
    <property type="entry name" value="RHOD"/>
    <property type="match status" value="1"/>
</dbReference>
<reference evidence="2 3" key="1">
    <citation type="submission" date="2016-11" db="EMBL/GenBank/DDBJ databases">
        <title>Complete genome sequencing of Virgibacillus halodenitrificans PDB-F2.</title>
        <authorList>
            <person name="Sun Z."/>
            <person name="Zhou Y."/>
            <person name="Li H."/>
        </authorList>
    </citation>
    <scope>NUCLEOTIDE SEQUENCE [LARGE SCALE GENOMIC DNA]</scope>
    <source>
        <strain evidence="2 3">PDB-F2</strain>
    </source>
</reference>
<organism evidence="2 3">
    <name type="scientific">Virgibacillus halodenitrificans</name>
    <name type="common">Bacillus halodenitrificans</name>
    <dbReference type="NCBI Taxonomy" id="1482"/>
    <lineage>
        <taxon>Bacteria</taxon>
        <taxon>Bacillati</taxon>
        <taxon>Bacillota</taxon>
        <taxon>Bacilli</taxon>
        <taxon>Bacillales</taxon>
        <taxon>Bacillaceae</taxon>
        <taxon>Virgibacillus</taxon>
    </lineage>
</organism>
<dbReference type="PANTHER" id="PTHR43031">
    <property type="entry name" value="FAD-DEPENDENT OXIDOREDUCTASE"/>
    <property type="match status" value="1"/>
</dbReference>
<protein>
    <submittedName>
        <fullName evidence="2">Rhodanese</fullName>
    </submittedName>
</protein>
<dbReference type="InterPro" id="IPR050229">
    <property type="entry name" value="GlpE_sulfurtransferase"/>
</dbReference>
<dbReference type="PROSITE" id="PS50206">
    <property type="entry name" value="RHODANESE_3"/>
    <property type="match status" value="1"/>
</dbReference>
<name>A0AAC9NMT5_VIRHA</name>
<proteinExistence type="predicted"/>
<accession>A0AAC9NMT5</accession>
<gene>
    <name evidence="2" type="ORF">BME96_18070</name>
</gene>
<dbReference type="SMART" id="SM00450">
    <property type="entry name" value="RHOD"/>
    <property type="match status" value="1"/>
</dbReference>
<feature type="domain" description="Rhodanese" evidence="1">
    <location>
        <begin position="18"/>
        <end position="102"/>
    </location>
</feature>
<dbReference type="Pfam" id="PF00581">
    <property type="entry name" value="Rhodanese"/>
    <property type="match status" value="1"/>
</dbReference>
<dbReference type="AlphaFoldDB" id="A0AAC9NMT5"/>
<dbReference type="EMBL" id="CP017962">
    <property type="protein sequence ID" value="APC49989.1"/>
    <property type="molecule type" value="Genomic_DNA"/>
</dbReference>
<evidence type="ECO:0000259" key="1">
    <source>
        <dbReference type="PROSITE" id="PS50206"/>
    </source>
</evidence>
<dbReference type="KEGG" id="vhl:BME96_18070"/>
<dbReference type="Proteomes" id="UP000182945">
    <property type="component" value="Chromosome"/>
</dbReference>
<evidence type="ECO:0000313" key="2">
    <source>
        <dbReference type="EMBL" id="APC49989.1"/>
    </source>
</evidence>